<evidence type="ECO:0000313" key="9">
    <source>
        <dbReference type="Proteomes" id="UP001530377"/>
    </source>
</evidence>
<comment type="caution">
    <text evidence="8">The sequence shown here is derived from an EMBL/GenBank/DDBJ whole genome shotgun (WGS) entry which is preliminary data.</text>
</comment>
<proteinExistence type="predicted"/>
<name>A0ABD3R9U0_9STRA</name>
<comment type="subcellular location">
    <subcellularLocation>
        <location evidence="1">Membrane</location>
        <topology evidence="1">Single-pass type II membrane protein</topology>
    </subcellularLocation>
</comment>
<evidence type="ECO:0000256" key="2">
    <source>
        <dbReference type="ARBA" id="ARBA00022692"/>
    </source>
</evidence>
<dbReference type="InterPro" id="IPR051292">
    <property type="entry name" value="Xyl/GlcA_transferase"/>
</dbReference>
<feature type="compositionally biased region" description="Basic residues" evidence="7">
    <location>
        <begin position="192"/>
        <end position="202"/>
    </location>
</feature>
<evidence type="ECO:0000256" key="7">
    <source>
        <dbReference type="SAM" id="MobiDB-lite"/>
    </source>
</evidence>
<keyword evidence="4" id="KW-1133">Transmembrane helix</keyword>
<organism evidence="8 9">
    <name type="scientific">Cyclostephanos tholiformis</name>
    <dbReference type="NCBI Taxonomy" id="382380"/>
    <lineage>
        <taxon>Eukaryota</taxon>
        <taxon>Sar</taxon>
        <taxon>Stramenopiles</taxon>
        <taxon>Ochrophyta</taxon>
        <taxon>Bacillariophyta</taxon>
        <taxon>Coscinodiscophyceae</taxon>
        <taxon>Thalassiosirophycidae</taxon>
        <taxon>Stephanodiscales</taxon>
        <taxon>Stephanodiscaceae</taxon>
        <taxon>Cyclostephanos</taxon>
    </lineage>
</organism>
<dbReference type="PANTHER" id="PTHR12270:SF52">
    <property type="entry name" value="GLYCOSYLTRANSFERASE-LIKE PROTEIN GNT13-RELATED"/>
    <property type="match status" value="1"/>
</dbReference>
<dbReference type="Proteomes" id="UP001530377">
    <property type="component" value="Unassembled WGS sequence"/>
</dbReference>
<evidence type="ECO:0000256" key="3">
    <source>
        <dbReference type="ARBA" id="ARBA00022968"/>
    </source>
</evidence>
<dbReference type="PANTHER" id="PTHR12270">
    <property type="entry name" value="GLYCOSYLTRANSFERASE-RELATED"/>
    <property type="match status" value="1"/>
</dbReference>
<feature type="compositionally biased region" description="Polar residues" evidence="7">
    <location>
        <begin position="211"/>
        <end position="227"/>
    </location>
</feature>
<dbReference type="EMBL" id="JALLPB020000549">
    <property type="protein sequence ID" value="KAL3808071.1"/>
    <property type="molecule type" value="Genomic_DNA"/>
</dbReference>
<gene>
    <name evidence="8" type="ORF">ACHAXA_006624</name>
</gene>
<keyword evidence="6" id="KW-0325">Glycoprotein</keyword>
<keyword evidence="2" id="KW-0812">Transmembrane</keyword>
<keyword evidence="5" id="KW-0472">Membrane</keyword>
<keyword evidence="9" id="KW-1185">Reference proteome</keyword>
<evidence type="ECO:0000256" key="1">
    <source>
        <dbReference type="ARBA" id="ARBA00004606"/>
    </source>
</evidence>
<evidence type="ECO:0000256" key="5">
    <source>
        <dbReference type="ARBA" id="ARBA00023136"/>
    </source>
</evidence>
<reference evidence="8 9" key="1">
    <citation type="submission" date="2024-10" db="EMBL/GenBank/DDBJ databases">
        <title>Updated reference genomes for cyclostephanoid diatoms.</title>
        <authorList>
            <person name="Roberts W.R."/>
            <person name="Alverson A.J."/>
        </authorList>
    </citation>
    <scope>NUCLEOTIDE SEQUENCE [LARGE SCALE GENOMIC DNA]</scope>
    <source>
        <strain evidence="8 9">AJA228-03</strain>
    </source>
</reference>
<accession>A0ABD3R9U0</accession>
<evidence type="ECO:0000313" key="8">
    <source>
        <dbReference type="EMBL" id="KAL3808071.1"/>
    </source>
</evidence>
<keyword evidence="3" id="KW-0735">Signal-anchor</keyword>
<protein>
    <submittedName>
        <fullName evidence="8">Uncharacterized protein</fullName>
    </submittedName>
</protein>
<feature type="region of interest" description="Disordered" evidence="7">
    <location>
        <begin position="185"/>
        <end position="237"/>
    </location>
</feature>
<evidence type="ECO:0000256" key="6">
    <source>
        <dbReference type="ARBA" id="ARBA00023180"/>
    </source>
</evidence>
<dbReference type="AlphaFoldDB" id="A0ABD3R9U0"/>
<dbReference type="Pfam" id="PF13896">
    <property type="entry name" value="Glyco_transf_49"/>
    <property type="match status" value="1"/>
</dbReference>
<feature type="region of interest" description="Disordered" evidence="7">
    <location>
        <begin position="1"/>
        <end position="39"/>
    </location>
</feature>
<evidence type="ECO:0000256" key="4">
    <source>
        <dbReference type="ARBA" id="ARBA00022989"/>
    </source>
</evidence>
<dbReference type="GO" id="GO:0016020">
    <property type="term" value="C:membrane"/>
    <property type="evidence" value="ECO:0007669"/>
    <property type="project" value="UniProtKB-SubCell"/>
</dbReference>
<sequence length="656" mass="74472">MISRKPRLDGNGATGSYAKDQSSPMYSPPPARKKYGSGPTGQTICNSFLLGGTYYEGKDKRKRRAFHPRQKSLWYRLLCATQWRVGATALIISYLAWKFAIVPSTHSGLGWGRYLSQDGGNVVDDNKVRSDILKPIKILRHNAKLLNDRIEILRRGDTPNNADSKRQLILKKIVPKWFDRNRPVLGHEKKSQHIVKGHKMKSKQQSDLKSTKANSDENATPAKGNTNDNHREQADVKPIPLRKTQVQSQPLSSINNEQQEYHQTLLLEIEDQLNSTLKSSPRILETSENDLTHSINSCPHDGFSLPMGISVSLVIQCSLDRIWLLTETCARWSDPIVLVVYLPSETVLAPSDRSKVIDSIAGIMAVCPQMTVLPHVHDNDGKLALSTYPVNIMRNKGLDAVKTSHVLIMDVDLIPSADLNQVVKANVIDQVTTTTPSDGETDFPVSAIVVPAFERKLDSPCTDTESCRSYLQNNSRFLPLLFNDLKECIQVKDCIVFQEDMNWEGHHTTESKLWLEKKWYDSSSDGVDGRKIRTIRRIKCFDSLRYEPYVVVPWCPSSKSSNPRPLTPYYDERFYGYGKNKIQHISHLRFRGVPFFVLPQSFVVHHPHPESRVKQVWNDKKKNSLHQTMDKLYEGYIKELADEYSDVGNAVPRCNN</sequence>